<evidence type="ECO:0000256" key="3">
    <source>
        <dbReference type="ARBA" id="ARBA00022989"/>
    </source>
</evidence>
<proteinExistence type="predicted"/>
<keyword evidence="3 5" id="KW-1133">Transmembrane helix</keyword>
<comment type="subcellular location">
    <subcellularLocation>
        <location evidence="1">Membrane</location>
        <topology evidence="1">Multi-pass membrane protein</topology>
    </subcellularLocation>
</comment>
<organism evidence="7 8">
    <name type="scientific">Flavobacterium swingsii</name>
    <dbReference type="NCBI Taxonomy" id="498292"/>
    <lineage>
        <taxon>Bacteria</taxon>
        <taxon>Pseudomonadati</taxon>
        <taxon>Bacteroidota</taxon>
        <taxon>Flavobacteriia</taxon>
        <taxon>Flavobacteriales</taxon>
        <taxon>Flavobacteriaceae</taxon>
        <taxon>Flavobacterium</taxon>
    </lineage>
</organism>
<feature type="transmembrane region" description="Helical" evidence="5">
    <location>
        <begin position="54"/>
        <end position="76"/>
    </location>
</feature>
<accession>A0A1I0Z6T5</accession>
<dbReference type="InterPro" id="IPR007016">
    <property type="entry name" value="O-antigen_ligase-rel_domated"/>
</dbReference>
<feature type="transmembrane region" description="Helical" evidence="5">
    <location>
        <begin position="403"/>
        <end position="424"/>
    </location>
</feature>
<evidence type="ECO:0000313" key="7">
    <source>
        <dbReference type="EMBL" id="SFB21335.1"/>
    </source>
</evidence>
<reference evidence="8" key="1">
    <citation type="submission" date="2016-10" db="EMBL/GenBank/DDBJ databases">
        <authorList>
            <person name="Varghese N."/>
            <person name="Submissions S."/>
        </authorList>
    </citation>
    <scope>NUCLEOTIDE SEQUENCE [LARGE SCALE GENOMIC DNA]</scope>
    <source>
        <strain evidence="8">DSM 21789</strain>
    </source>
</reference>
<dbReference type="Proteomes" id="UP000199604">
    <property type="component" value="Unassembled WGS sequence"/>
</dbReference>
<feature type="transmembrane region" description="Helical" evidence="5">
    <location>
        <begin position="201"/>
        <end position="222"/>
    </location>
</feature>
<name>A0A1I0Z6T5_9FLAO</name>
<feature type="transmembrane region" description="Helical" evidence="5">
    <location>
        <begin position="82"/>
        <end position="97"/>
    </location>
</feature>
<dbReference type="InterPro" id="IPR051533">
    <property type="entry name" value="WaaL-like"/>
</dbReference>
<keyword evidence="7" id="KW-0436">Ligase</keyword>
<sequence length="452" mass="50362">MKSKNLTYSGIILLHIAFGVALYLNSKLSIPYGLGILSISLLVLLKTQNAKNQVLYIAAYAVGSEVMIRMTGGYVAYEMGKYSIIIFMLMGIYFSGFSKNSFPYWIFLIILIPGILVATVTLNLDTNIIKAIAFNISGPICLGVSAVYCYQRRITLKELDNVLLCILAPIITTVTYMFLYTPSVKEVITSTQSNFQTSGGFGPNQVATVLGLGTFILFTRLIFHSKEKWVIISNLALLLMVAFRGLVTFSRGGMMCAGVMIILFFVVLFFVTKRSARVKLYWLIGISGFLFVIIWNYSISQSNGLISNRYANQDAKGREKSSLLTGREEIMGNEFGMFLENPIIGVGVGKGKENRIEDLGETVASHNEITRMLAEHGSFGVLAMLILIITPLALYVNNRQNIYLLSFFTFWILTINHAAMRLAAPAFVYALSLLHVYSIEEQKKLNKNLEEN</sequence>
<keyword evidence="8" id="KW-1185">Reference proteome</keyword>
<dbReference type="GO" id="GO:0016874">
    <property type="term" value="F:ligase activity"/>
    <property type="evidence" value="ECO:0007669"/>
    <property type="project" value="UniProtKB-KW"/>
</dbReference>
<dbReference type="PANTHER" id="PTHR37422:SF13">
    <property type="entry name" value="LIPOPOLYSACCHARIDE BIOSYNTHESIS PROTEIN PA4999-RELATED"/>
    <property type="match status" value="1"/>
</dbReference>
<protein>
    <submittedName>
        <fullName evidence="7">O-antigen ligase</fullName>
    </submittedName>
</protein>
<feature type="transmembrane region" description="Helical" evidence="5">
    <location>
        <begin position="252"/>
        <end position="271"/>
    </location>
</feature>
<evidence type="ECO:0000313" key="8">
    <source>
        <dbReference type="Proteomes" id="UP000199604"/>
    </source>
</evidence>
<feature type="domain" description="O-antigen ligase-related" evidence="6">
    <location>
        <begin position="237"/>
        <end position="384"/>
    </location>
</feature>
<dbReference type="OrthoDB" id="1118890at2"/>
<gene>
    <name evidence="7" type="ORF">SAMN05660845_2064</name>
</gene>
<dbReference type="EMBL" id="FOJT01000005">
    <property type="protein sequence ID" value="SFB21335.1"/>
    <property type="molecule type" value="Genomic_DNA"/>
</dbReference>
<feature type="transmembrane region" description="Helical" evidence="5">
    <location>
        <begin position="229"/>
        <end position="246"/>
    </location>
</feature>
<evidence type="ECO:0000256" key="5">
    <source>
        <dbReference type="SAM" id="Phobius"/>
    </source>
</evidence>
<dbReference type="PANTHER" id="PTHR37422">
    <property type="entry name" value="TEICHURONIC ACID BIOSYNTHESIS PROTEIN TUAE"/>
    <property type="match status" value="1"/>
</dbReference>
<keyword evidence="4 5" id="KW-0472">Membrane</keyword>
<dbReference type="RefSeq" id="WP_091476936.1">
    <property type="nucleotide sequence ID" value="NZ_FOJT01000005.1"/>
</dbReference>
<feature type="transmembrane region" description="Helical" evidence="5">
    <location>
        <begin position="162"/>
        <end position="181"/>
    </location>
</feature>
<evidence type="ECO:0000259" key="6">
    <source>
        <dbReference type="Pfam" id="PF04932"/>
    </source>
</evidence>
<dbReference type="STRING" id="498292.SAMN05660845_2064"/>
<evidence type="ECO:0000256" key="2">
    <source>
        <dbReference type="ARBA" id="ARBA00022692"/>
    </source>
</evidence>
<keyword evidence="2 5" id="KW-0812">Transmembrane</keyword>
<dbReference type="Pfam" id="PF04932">
    <property type="entry name" value="Wzy_C"/>
    <property type="match status" value="1"/>
</dbReference>
<evidence type="ECO:0000256" key="1">
    <source>
        <dbReference type="ARBA" id="ARBA00004141"/>
    </source>
</evidence>
<evidence type="ECO:0000256" key="4">
    <source>
        <dbReference type="ARBA" id="ARBA00023136"/>
    </source>
</evidence>
<feature type="transmembrane region" description="Helical" evidence="5">
    <location>
        <begin position="128"/>
        <end position="150"/>
    </location>
</feature>
<dbReference type="GO" id="GO:0016020">
    <property type="term" value="C:membrane"/>
    <property type="evidence" value="ECO:0007669"/>
    <property type="project" value="UniProtKB-SubCell"/>
</dbReference>
<feature type="transmembrane region" description="Helical" evidence="5">
    <location>
        <begin position="104"/>
        <end position="122"/>
    </location>
</feature>
<feature type="transmembrane region" description="Helical" evidence="5">
    <location>
        <begin position="280"/>
        <end position="299"/>
    </location>
</feature>
<feature type="transmembrane region" description="Helical" evidence="5">
    <location>
        <begin position="30"/>
        <end position="47"/>
    </location>
</feature>
<feature type="transmembrane region" description="Helical" evidence="5">
    <location>
        <begin position="7"/>
        <end position="24"/>
    </location>
</feature>
<dbReference type="AlphaFoldDB" id="A0A1I0Z6T5"/>
<feature type="transmembrane region" description="Helical" evidence="5">
    <location>
        <begin position="377"/>
        <end position="396"/>
    </location>
</feature>